<dbReference type="EMBL" id="JXYS01000038">
    <property type="protein sequence ID" value="KJF17484.1"/>
    <property type="molecule type" value="Genomic_DNA"/>
</dbReference>
<comment type="caution">
    <text evidence="1">The sequence shown here is derived from an EMBL/GenBank/DDBJ whole genome shotgun (WGS) entry which is preliminary data.</text>
</comment>
<name>A0A0D8HI06_9ACTN</name>
<evidence type="ECO:0000313" key="2">
    <source>
        <dbReference type="Proteomes" id="UP000032360"/>
    </source>
</evidence>
<evidence type="ECO:0000313" key="1">
    <source>
        <dbReference type="EMBL" id="KJF17484.1"/>
    </source>
</evidence>
<keyword evidence="2" id="KW-1185">Reference proteome</keyword>
<dbReference type="RefSeq" id="WP_235347707.1">
    <property type="nucleotide sequence ID" value="NZ_JXYS01000038.1"/>
</dbReference>
<protein>
    <submittedName>
        <fullName evidence="1">Uncharacterized protein</fullName>
    </submittedName>
</protein>
<accession>A0A0D8HI06</accession>
<sequence length="98" mass="10565">MADCWITGLVDVLKNILIWEERGCGRDVILNRVVRIHPATDACGYIALGALYHCVILCVFGSHCNDAPLAGRDSNFVGVAFGLAIVDVEAYRTADVGD</sequence>
<proteinExistence type="predicted"/>
<dbReference type="AlphaFoldDB" id="A0A0D8HI06"/>
<gene>
    <name evidence="1" type="ORF">AXFE_16470</name>
</gene>
<organism evidence="1 2">
    <name type="scientific">Acidithrix ferrooxidans</name>
    <dbReference type="NCBI Taxonomy" id="1280514"/>
    <lineage>
        <taxon>Bacteria</taxon>
        <taxon>Bacillati</taxon>
        <taxon>Actinomycetota</taxon>
        <taxon>Acidimicrobiia</taxon>
        <taxon>Acidimicrobiales</taxon>
        <taxon>Acidimicrobiaceae</taxon>
        <taxon>Acidithrix</taxon>
    </lineage>
</organism>
<dbReference type="Proteomes" id="UP000032360">
    <property type="component" value="Unassembled WGS sequence"/>
</dbReference>
<reference evidence="1 2" key="1">
    <citation type="submission" date="2015-01" db="EMBL/GenBank/DDBJ databases">
        <title>Draft genome of the acidophilic iron oxidizer Acidithrix ferrooxidans strain Py-F3.</title>
        <authorList>
            <person name="Poehlein A."/>
            <person name="Eisen S."/>
            <person name="Schloemann M."/>
            <person name="Johnson B.D."/>
            <person name="Daniel R."/>
            <person name="Muehling M."/>
        </authorList>
    </citation>
    <scope>NUCLEOTIDE SEQUENCE [LARGE SCALE GENOMIC DNA]</scope>
    <source>
        <strain evidence="1 2">Py-F3</strain>
    </source>
</reference>